<evidence type="ECO:0000313" key="4">
    <source>
        <dbReference type="EMBL" id="MEN3745925.1"/>
    </source>
</evidence>
<keyword evidence="2 4" id="KW-0378">Hydrolase</keyword>
<dbReference type="RefSeq" id="WP_346244923.1">
    <property type="nucleotide sequence ID" value="NZ_JBDIZK010000001.1"/>
</dbReference>
<dbReference type="Gene3D" id="3.40.50.1000">
    <property type="entry name" value="HAD superfamily/HAD-like"/>
    <property type="match status" value="1"/>
</dbReference>
<dbReference type="InterPro" id="IPR023214">
    <property type="entry name" value="HAD_sf"/>
</dbReference>
<dbReference type="InterPro" id="IPR050582">
    <property type="entry name" value="HAD-like_SerB"/>
</dbReference>
<dbReference type="NCBIfam" id="TIGR01490">
    <property type="entry name" value="HAD-SF-IB-hyp1"/>
    <property type="match status" value="1"/>
</dbReference>
<sequence length="228" mass="25117">MNRLAIYDMDKTITRAPTWTAFLVHAARARAPWRLGLLPVAGLAGLLYVLKLVDRAGLKQITHRMMVGKALDEREIGIVADAYADAVMASNVLQPALDRIAADRAEGYRLVLATASHGYYAAAIGARLGFDDVIATRARRDGQGRVLSQIDGLNCYGPEKLRMVERWLEGAGIARPDASIRAYSDHVSDAPLLEWADQAFAVNAHAPLVALARSRGWTIFDWRQEPKR</sequence>
<name>A0ABV0B2V0_9SPHN</name>
<dbReference type="Pfam" id="PF12710">
    <property type="entry name" value="HAD"/>
    <property type="match status" value="1"/>
</dbReference>
<gene>
    <name evidence="4" type="ORF">TPR58_02005</name>
</gene>
<dbReference type="SUPFAM" id="SSF56784">
    <property type="entry name" value="HAD-like"/>
    <property type="match status" value="1"/>
</dbReference>
<evidence type="ECO:0000313" key="5">
    <source>
        <dbReference type="Proteomes" id="UP001427805"/>
    </source>
</evidence>
<keyword evidence="3" id="KW-0460">Magnesium</keyword>
<evidence type="ECO:0000256" key="3">
    <source>
        <dbReference type="ARBA" id="ARBA00022842"/>
    </source>
</evidence>
<dbReference type="InterPro" id="IPR036412">
    <property type="entry name" value="HAD-like_sf"/>
</dbReference>
<dbReference type="InterPro" id="IPR006385">
    <property type="entry name" value="HAD_hydro_SerB1"/>
</dbReference>
<dbReference type="Gene3D" id="1.20.1440.100">
    <property type="entry name" value="SG protein - dephosphorylation function"/>
    <property type="match status" value="1"/>
</dbReference>
<evidence type="ECO:0000256" key="1">
    <source>
        <dbReference type="ARBA" id="ARBA00022723"/>
    </source>
</evidence>
<reference evidence="4 5" key="1">
    <citation type="submission" date="2024-05" db="EMBL/GenBank/DDBJ databases">
        <title>Sphingomonas sp. HF-S3 16S ribosomal RNA gene Genome sequencing and assembly.</title>
        <authorList>
            <person name="Lee H."/>
        </authorList>
    </citation>
    <scope>NUCLEOTIDE SEQUENCE [LARGE SCALE GENOMIC DNA]</scope>
    <source>
        <strain evidence="4 5">HF-S3</strain>
    </source>
</reference>
<keyword evidence="5" id="KW-1185">Reference proteome</keyword>
<evidence type="ECO:0000256" key="2">
    <source>
        <dbReference type="ARBA" id="ARBA00022801"/>
    </source>
</evidence>
<dbReference type="EMBL" id="JBDIZK010000001">
    <property type="protein sequence ID" value="MEN3745925.1"/>
    <property type="molecule type" value="Genomic_DNA"/>
</dbReference>
<proteinExistence type="predicted"/>
<dbReference type="Proteomes" id="UP001427805">
    <property type="component" value="Unassembled WGS sequence"/>
</dbReference>
<dbReference type="PANTHER" id="PTHR43344:SF13">
    <property type="entry name" value="PHOSPHATASE RV3661-RELATED"/>
    <property type="match status" value="1"/>
</dbReference>
<organism evidence="4 5">
    <name type="scientific">Sphingomonas rustica</name>
    <dbReference type="NCBI Taxonomy" id="3103142"/>
    <lineage>
        <taxon>Bacteria</taxon>
        <taxon>Pseudomonadati</taxon>
        <taxon>Pseudomonadota</taxon>
        <taxon>Alphaproteobacteria</taxon>
        <taxon>Sphingomonadales</taxon>
        <taxon>Sphingomonadaceae</taxon>
        <taxon>Sphingomonas</taxon>
    </lineage>
</organism>
<keyword evidence="1" id="KW-0479">Metal-binding</keyword>
<accession>A0ABV0B2V0</accession>
<dbReference type="PANTHER" id="PTHR43344">
    <property type="entry name" value="PHOSPHOSERINE PHOSPHATASE"/>
    <property type="match status" value="1"/>
</dbReference>
<protein>
    <submittedName>
        <fullName evidence="4">HAD-IB family hydrolase</fullName>
    </submittedName>
</protein>
<comment type="caution">
    <text evidence="4">The sequence shown here is derived from an EMBL/GenBank/DDBJ whole genome shotgun (WGS) entry which is preliminary data.</text>
</comment>
<dbReference type="NCBIfam" id="TIGR01488">
    <property type="entry name" value="HAD-SF-IB"/>
    <property type="match status" value="1"/>
</dbReference>
<dbReference type="GO" id="GO:0016787">
    <property type="term" value="F:hydrolase activity"/>
    <property type="evidence" value="ECO:0007669"/>
    <property type="project" value="UniProtKB-KW"/>
</dbReference>